<evidence type="ECO:0000256" key="1">
    <source>
        <dbReference type="ARBA" id="ARBA00022723"/>
    </source>
</evidence>
<dbReference type="FunFam" id="1.10.600.10:FF:000007">
    <property type="entry name" value="Isoprene synthase, chloroplastic"/>
    <property type="match status" value="1"/>
</dbReference>
<dbReference type="CDD" id="cd00684">
    <property type="entry name" value="Terpene_cyclase_plant_C1"/>
    <property type="match status" value="1"/>
</dbReference>
<dbReference type="PANTHER" id="PTHR31225:SF137">
    <property type="entry name" value="TERPENE SYNTHASE 11-RELATED"/>
    <property type="match status" value="1"/>
</dbReference>
<dbReference type="InterPro" id="IPR005630">
    <property type="entry name" value="Terpene_synthase_metal-bd"/>
</dbReference>
<evidence type="ECO:0000256" key="2">
    <source>
        <dbReference type="ARBA" id="ARBA00022842"/>
    </source>
</evidence>
<dbReference type="Pfam" id="PF01397">
    <property type="entry name" value="Terpene_synth"/>
    <property type="match status" value="1"/>
</dbReference>
<dbReference type="AlphaFoldDB" id="A0A2Z7C6V4"/>
<dbReference type="InterPro" id="IPR001906">
    <property type="entry name" value="Terpene_synth_N"/>
</dbReference>
<keyword evidence="2" id="KW-0460">Magnesium</keyword>
<dbReference type="InterPro" id="IPR050148">
    <property type="entry name" value="Terpene_synthase-like"/>
</dbReference>
<keyword evidence="6" id="KW-1185">Reference proteome</keyword>
<dbReference type="InterPro" id="IPR044814">
    <property type="entry name" value="Terpene_cyclase_plant_C1"/>
</dbReference>
<dbReference type="SUPFAM" id="SSF48576">
    <property type="entry name" value="Terpenoid synthases"/>
    <property type="match status" value="1"/>
</dbReference>
<evidence type="ECO:0000313" key="5">
    <source>
        <dbReference type="EMBL" id="KZV40307.1"/>
    </source>
</evidence>
<reference evidence="5 6" key="1">
    <citation type="journal article" date="2015" name="Proc. Natl. Acad. Sci. U.S.A.">
        <title>The resurrection genome of Boea hygrometrica: A blueprint for survival of dehydration.</title>
        <authorList>
            <person name="Xiao L."/>
            <person name="Yang G."/>
            <person name="Zhang L."/>
            <person name="Yang X."/>
            <person name="Zhao S."/>
            <person name="Ji Z."/>
            <person name="Zhou Q."/>
            <person name="Hu M."/>
            <person name="Wang Y."/>
            <person name="Chen M."/>
            <person name="Xu Y."/>
            <person name="Jin H."/>
            <person name="Xiao X."/>
            <person name="Hu G."/>
            <person name="Bao F."/>
            <person name="Hu Y."/>
            <person name="Wan P."/>
            <person name="Li L."/>
            <person name="Deng X."/>
            <person name="Kuang T."/>
            <person name="Xiang C."/>
            <person name="Zhu J.K."/>
            <person name="Oliver M.J."/>
            <person name="He Y."/>
        </authorList>
    </citation>
    <scope>NUCLEOTIDE SEQUENCE [LARGE SCALE GENOMIC DNA]</scope>
    <source>
        <strain evidence="6">cv. XS01</strain>
    </source>
</reference>
<evidence type="ECO:0000259" key="4">
    <source>
        <dbReference type="Pfam" id="PF03936"/>
    </source>
</evidence>
<dbReference type="OrthoDB" id="1936865at2759"/>
<dbReference type="PANTHER" id="PTHR31225">
    <property type="entry name" value="OS04G0344100 PROTEIN-RELATED"/>
    <property type="match status" value="1"/>
</dbReference>
<proteinExistence type="predicted"/>
<protein>
    <submittedName>
        <fullName evidence="5">1,8-cineole synthase, chloroplast</fullName>
    </submittedName>
</protein>
<dbReference type="GO" id="GO:0016102">
    <property type="term" value="P:diterpenoid biosynthetic process"/>
    <property type="evidence" value="ECO:0007669"/>
    <property type="project" value="InterPro"/>
</dbReference>
<sequence>MKRSTIGIEELTEKARKELQILNYIEPVRGMILIDNLQWLGIGYHFEDEINLWLDKLSEWDCGEDDLHATALRFRLLRQQLRPTSCGSVFENILEDHKKRKSKPSLNQVEGLLNLYEASYLGASGEEILSEAMKFAETQLASLVNGTCGTADGNLYRRISLALELPRHHRMVRLESRRHIEDCSTHIHCSPSMHLVELAKLDYNRVQLLHKMELEEFRRWWRQLGLVGELSFARDPEAECFFWVVGCFPDPRHSGVRMEMAKTIAILITIDDVFDKHGTIDELLLFTHAVQRWDVDAIENLPDYMKICYMALYKTTTEIAQKILKQHGIDVLHFLSRAWIDTIEAYMIEAKWFQNGQIPSVEDYIENGTTTGGSYMALVHAFFLMGEGITNHNMQLMRKPYPKLFSTSGRILRLWDDLGTSKEEQDFGDNSSLIPVLMKEKNLSSEDEARRCIKQFIRQSWGELNTNLLESNIWPLSLINVCFNMCRTSEAIYHHQESSYLSSFKRTAKIKLLEPITN</sequence>
<dbReference type="GO" id="GO:0010333">
    <property type="term" value="F:terpene synthase activity"/>
    <property type="evidence" value="ECO:0007669"/>
    <property type="project" value="InterPro"/>
</dbReference>
<dbReference type="InterPro" id="IPR008930">
    <property type="entry name" value="Terpenoid_cyclase/PrenylTrfase"/>
</dbReference>
<evidence type="ECO:0000313" key="6">
    <source>
        <dbReference type="Proteomes" id="UP000250235"/>
    </source>
</evidence>
<dbReference type="GO" id="GO:0000287">
    <property type="term" value="F:magnesium ion binding"/>
    <property type="evidence" value="ECO:0007669"/>
    <property type="project" value="InterPro"/>
</dbReference>
<dbReference type="SFLD" id="SFLDS00005">
    <property type="entry name" value="Isoprenoid_Synthase_Type_I"/>
    <property type="match status" value="1"/>
</dbReference>
<dbReference type="EMBL" id="KV000449">
    <property type="protein sequence ID" value="KZV40307.1"/>
    <property type="molecule type" value="Genomic_DNA"/>
</dbReference>
<gene>
    <name evidence="5" type="ORF">F511_27393</name>
</gene>
<evidence type="ECO:0000259" key="3">
    <source>
        <dbReference type="Pfam" id="PF01397"/>
    </source>
</evidence>
<dbReference type="Gene3D" id="1.50.10.130">
    <property type="entry name" value="Terpene synthase, N-terminal domain"/>
    <property type="match status" value="1"/>
</dbReference>
<dbReference type="InterPro" id="IPR034741">
    <property type="entry name" value="Terpene_cyclase-like_1_C"/>
</dbReference>
<dbReference type="InterPro" id="IPR036965">
    <property type="entry name" value="Terpene_synth_N_sf"/>
</dbReference>
<name>A0A2Z7C6V4_9LAMI</name>
<keyword evidence="1" id="KW-0479">Metal-binding</keyword>
<feature type="domain" description="Terpene synthase N-terminal" evidence="3">
    <location>
        <begin position="8"/>
        <end position="163"/>
    </location>
</feature>
<dbReference type="Pfam" id="PF03936">
    <property type="entry name" value="Terpene_synth_C"/>
    <property type="match status" value="1"/>
</dbReference>
<organism evidence="5 6">
    <name type="scientific">Dorcoceras hygrometricum</name>
    <dbReference type="NCBI Taxonomy" id="472368"/>
    <lineage>
        <taxon>Eukaryota</taxon>
        <taxon>Viridiplantae</taxon>
        <taxon>Streptophyta</taxon>
        <taxon>Embryophyta</taxon>
        <taxon>Tracheophyta</taxon>
        <taxon>Spermatophyta</taxon>
        <taxon>Magnoliopsida</taxon>
        <taxon>eudicotyledons</taxon>
        <taxon>Gunneridae</taxon>
        <taxon>Pentapetalae</taxon>
        <taxon>asterids</taxon>
        <taxon>lamiids</taxon>
        <taxon>Lamiales</taxon>
        <taxon>Gesneriaceae</taxon>
        <taxon>Didymocarpoideae</taxon>
        <taxon>Trichosporeae</taxon>
        <taxon>Loxocarpinae</taxon>
        <taxon>Dorcoceras</taxon>
    </lineage>
</organism>
<dbReference type="Proteomes" id="UP000250235">
    <property type="component" value="Unassembled WGS sequence"/>
</dbReference>
<dbReference type="SFLD" id="SFLDG01019">
    <property type="entry name" value="Terpene_Cyclase_Like_1_C_Termi"/>
    <property type="match status" value="1"/>
</dbReference>
<dbReference type="InterPro" id="IPR008949">
    <property type="entry name" value="Isoprenoid_synthase_dom_sf"/>
</dbReference>
<dbReference type="SUPFAM" id="SSF48239">
    <property type="entry name" value="Terpenoid cyclases/Protein prenyltransferases"/>
    <property type="match status" value="1"/>
</dbReference>
<accession>A0A2Z7C6V4</accession>
<dbReference type="Gene3D" id="1.10.600.10">
    <property type="entry name" value="Farnesyl Diphosphate Synthase"/>
    <property type="match status" value="1"/>
</dbReference>
<feature type="domain" description="Terpene synthase metal-binding" evidence="4">
    <location>
        <begin position="223"/>
        <end position="461"/>
    </location>
</feature>